<dbReference type="NCBIfam" id="TIGR01840">
    <property type="entry name" value="esterase_phb"/>
    <property type="match status" value="1"/>
</dbReference>
<protein>
    <submittedName>
        <fullName evidence="3">Esterase, PHB depolymerase family protein</fullName>
    </submittedName>
</protein>
<name>A0AAI8BE62_9BURK</name>
<organism evidence="3 4">
    <name type="scientific">Burkholderia oklahomensis</name>
    <dbReference type="NCBI Taxonomy" id="342113"/>
    <lineage>
        <taxon>Bacteria</taxon>
        <taxon>Pseudomonadati</taxon>
        <taxon>Pseudomonadota</taxon>
        <taxon>Betaproteobacteria</taxon>
        <taxon>Burkholderiales</taxon>
        <taxon>Burkholderiaceae</taxon>
        <taxon>Burkholderia</taxon>
        <taxon>pseudomallei group</taxon>
    </lineage>
</organism>
<keyword evidence="1" id="KW-0732">Signal</keyword>
<proteinExistence type="predicted"/>
<dbReference type="KEGG" id="bok:DM82_6055"/>
<reference evidence="3 4" key="1">
    <citation type="submission" date="2014-06" db="EMBL/GenBank/DDBJ databases">
        <authorList>
            <person name="Bishop-Lilly K.A."/>
            <person name="Broomall S.M."/>
            <person name="Chain P.S."/>
            <person name="Chertkov O."/>
            <person name="Coyne S.R."/>
            <person name="Daligault H.E."/>
            <person name="Davenport K.W."/>
            <person name="Erkkila T."/>
            <person name="Frey K.G."/>
            <person name="Gibbons H.S."/>
            <person name="Gu W."/>
            <person name="Jaissle J."/>
            <person name="Johnson S.L."/>
            <person name="Koroleva G.I."/>
            <person name="Ladner J.T."/>
            <person name="Lo C.-C."/>
            <person name="Minogue T.D."/>
            <person name="Munk C."/>
            <person name="Palacios G.F."/>
            <person name="Redden C.L."/>
            <person name="Rosenzweig C.N."/>
            <person name="Scholz M.B."/>
            <person name="Teshima H."/>
            <person name="Xu Y."/>
        </authorList>
    </citation>
    <scope>NUCLEOTIDE SEQUENCE [LARGE SCALE GENOMIC DNA]</scope>
    <source>
        <strain evidence="3 4">EO147</strain>
    </source>
</reference>
<dbReference type="AlphaFoldDB" id="A0AAI8BE62"/>
<evidence type="ECO:0000313" key="4">
    <source>
        <dbReference type="Proteomes" id="UP000029424"/>
    </source>
</evidence>
<evidence type="ECO:0000256" key="2">
    <source>
        <dbReference type="ARBA" id="ARBA00022801"/>
    </source>
</evidence>
<dbReference type="Pfam" id="PF10503">
    <property type="entry name" value="Esterase_PHB"/>
    <property type="match status" value="1"/>
</dbReference>
<dbReference type="InterPro" id="IPR050955">
    <property type="entry name" value="Plant_Biomass_Hydrol_Est"/>
</dbReference>
<dbReference type="EMBL" id="CP008727">
    <property type="protein sequence ID" value="AIO70558.1"/>
    <property type="molecule type" value="Genomic_DNA"/>
</dbReference>
<evidence type="ECO:0000313" key="3">
    <source>
        <dbReference type="EMBL" id="AIO70558.1"/>
    </source>
</evidence>
<dbReference type="PANTHER" id="PTHR43037:SF1">
    <property type="entry name" value="BLL1128 PROTEIN"/>
    <property type="match status" value="1"/>
</dbReference>
<gene>
    <name evidence="3" type="ORF">DM82_6055</name>
</gene>
<dbReference type="GO" id="GO:0016787">
    <property type="term" value="F:hydrolase activity"/>
    <property type="evidence" value="ECO:0007669"/>
    <property type="project" value="UniProtKB-KW"/>
</dbReference>
<dbReference type="InterPro" id="IPR010126">
    <property type="entry name" value="Esterase_phb"/>
</dbReference>
<evidence type="ECO:0000256" key="1">
    <source>
        <dbReference type="ARBA" id="ARBA00022729"/>
    </source>
</evidence>
<keyword evidence="2" id="KW-0378">Hydrolase</keyword>
<accession>A0AAI8BE62</accession>
<sequence>MTKSLTKLWLGGVKRMLHMPNSRTSKSALKAAQKMATDWPFAEPIAAAAVAAPAEPAPPVARESRVRPRAAAWAGGEWIRADHPLPPAFGRFVKHLEYGLYVPSGADTEGLPLVVMLHGCKQDMDQFAQGTRMNLLADRYGFAVLYPEQSLNAHAHGCWHWYDDTAHGGRGEAQAVVALVDALVAERGFDASRVYAAGMSAGAGLVSLLSLHFPQHFAAVALHSGPAFGDAHSGITAMDVMRRGLHRTPAVVVDALVEPGSYPGMPALIVHGDDDRVVAPKNADELAVQFLRLNGLADTEGELTGAKRFEARAADVQTVDYRCDGESVVRLCRVHGLAHAWSGGDDSVPFHSATGPDASELIWRFLRRVRGRLSRRNDARVENGWLQFRVFPIMRVNT</sequence>
<dbReference type="SUPFAM" id="SSF53474">
    <property type="entry name" value="alpha/beta-Hydrolases"/>
    <property type="match status" value="1"/>
</dbReference>
<dbReference type="Proteomes" id="UP000029424">
    <property type="component" value="Chromosome 2"/>
</dbReference>
<dbReference type="InterPro" id="IPR029058">
    <property type="entry name" value="AB_hydrolase_fold"/>
</dbReference>
<dbReference type="Gene3D" id="3.40.50.1820">
    <property type="entry name" value="alpha/beta hydrolase"/>
    <property type="match status" value="1"/>
</dbReference>
<dbReference type="PANTHER" id="PTHR43037">
    <property type="entry name" value="UNNAMED PRODUCT-RELATED"/>
    <property type="match status" value="1"/>
</dbReference>
<dbReference type="GO" id="GO:0005576">
    <property type="term" value="C:extracellular region"/>
    <property type="evidence" value="ECO:0007669"/>
    <property type="project" value="InterPro"/>
</dbReference>
<keyword evidence="4" id="KW-1185">Reference proteome</keyword>